<evidence type="ECO:0000259" key="5">
    <source>
        <dbReference type="SMART" id="SM00704"/>
    </source>
</evidence>
<evidence type="ECO:0000313" key="7">
    <source>
        <dbReference type="Proteomes" id="UP000053352"/>
    </source>
</evidence>
<dbReference type="Gene3D" id="3.40.5.90">
    <property type="entry name" value="CDGSH iron-sulfur domain, mitoNEET-type"/>
    <property type="match status" value="1"/>
</dbReference>
<evidence type="ECO:0000256" key="2">
    <source>
        <dbReference type="ARBA" id="ARBA00022723"/>
    </source>
</evidence>
<dbReference type="Pfam" id="PF09360">
    <property type="entry name" value="zf-CDGSH"/>
    <property type="match status" value="1"/>
</dbReference>
<dbReference type="InterPro" id="IPR042216">
    <property type="entry name" value="MitoNEET_CISD"/>
</dbReference>
<dbReference type="RefSeq" id="WP_058371553.1">
    <property type="nucleotide sequence ID" value="NZ_LNTB01000002.1"/>
</dbReference>
<accession>A0A0V8RS37</accession>
<sequence>MARLIIHRARGPVPVKDRRGVTVAAICMCGLSKKYPFCDGSHLKTRDEEEGKLYIYDEEGNRVGEVGEEELKKLLGAERLRSV</sequence>
<evidence type="ECO:0000313" key="6">
    <source>
        <dbReference type="EMBL" id="KSW10787.1"/>
    </source>
</evidence>
<dbReference type="Proteomes" id="UP000053352">
    <property type="component" value="Unassembled WGS sequence"/>
</dbReference>
<dbReference type="GO" id="GO:0046872">
    <property type="term" value="F:metal ion binding"/>
    <property type="evidence" value="ECO:0007669"/>
    <property type="project" value="UniProtKB-KW"/>
</dbReference>
<keyword evidence="4" id="KW-0411">Iron-sulfur</keyword>
<dbReference type="EMBL" id="LNTB01000002">
    <property type="protein sequence ID" value="KSW10787.1"/>
    <property type="molecule type" value="Genomic_DNA"/>
</dbReference>
<dbReference type="SMART" id="SM00704">
    <property type="entry name" value="ZnF_CDGSH"/>
    <property type="match status" value="1"/>
</dbReference>
<dbReference type="GO" id="GO:0005737">
    <property type="term" value="C:cytoplasm"/>
    <property type="evidence" value="ECO:0007669"/>
    <property type="project" value="UniProtKB-ARBA"/>
</dbReference>
<dbReference type="GO" id="GO:0051537">
    <property type="term" value="F:2 iron, 2 sulfur cluster binding"/>
    <property type="evidence" value="ECO:0007669"/>
    <property type="project" value="UniProtKB-KW"/>
</dbReference>
<name>A0A0V8RS37_PYROC</name>
<dbReference type="AlphaFoldDB" id="A0A0V8RS37"/>
<evidence type="ECO:0000256" key="1">
    <source>
        <dbReference type="ARBA" id="ARBA00022714"/>
    </source>
</evidence>
<feature type="domain" description="Iron-binding zinc finger CDGSH type" evidence="5">
    <location>
        <begin position="10"/>
        <end position="48"/>
    </location>
</feature>
<keyword evidence="2" id="KW-0479">Metal-binding</keyword>
<keyword evidence="1" id="KW-0001">2Fe-2S</keyword>
<dbReference type="InterPro" id="IPR018967">
    <property type="entry name" value="FeS-contain_CDGSH-typ"/>
</dbReference>
<protein>
    <recommendedName>
        <fullName evidence="5">Iron-binding zinc finger CDGSH type domain-containing protein</fullName>
    </recommendedName>
</protein>
<dbReference type="OrthoDB" id="5781at2157"/>
<evidence type="ECO:0000256" key="4">
    <source>
        <dbReference type="ARBA" id="ARBA00023014"/>
    </source>
</evidence>
<reference evidence="6 7" key="1">
    <citation type="submission" date="2015-11" db="EMBL/GenBank/DDBJ databases">
        <title>Genome sequence of Pyrodictium occultum PL-19, a marine hyperthermophilic archaeon isolated from Volcano, Italy.</title>
        <authorList>
            <person name="Utturkar S."/>
            <person name="Huber H."/>
            <person name="Leptihn S."/>
            <person name="Brown S."/>
            <person name="Stetter K.O."/>
            <person name="Podar M."/>
        </authorList>
    </citation>
    <scope>NUCLEOTIDE SEQUENCE [LARGE SCALE GENOMIC DNA]</scope>
    <source>
        <strain evidence="6 7">PL-19</strain>
    </source>
</reference>
<gene>
    <name evidence="6" type="ORF">CF15_08410</name>
</gene>
<evidence type="ECO:0000256" key="3">
    <source>
        <dbReference type="ARBA" id="ARBA00023004"/>
    </source>
</evidence>
<organism evidence="6 7">
    <name type="scientific">Pyrodictium occultum</name>
    <dbReference type="NCBI Taxonomy" id="2309"/>
    <lineage>
        <taxon>Archaea</taxon>
        <taxon>Thermoproteota</taxon>
        <taxon>Thermoprotei</taxon>
        <taxon>Desulfurococcales</taxon>
        <taxon>Pyrodictiaceae</taxon>
        <taxon>Pyrodictium</taxon>
    </lineage>
</organism>
<keyword evidence="3" id="KW-0408">Iron</keyword>
<proteinExistence type="predicted"/>
<comment type="caution">
    <text evidence="6">The sequence shown here is derived from an EMBL/GenBank/DDBJ whole genome shotgun (WGS) entry which is preliminary data.</text>
</comment>
<keyword evidence="7" id="KW-1185">Reference proteome</keyword>